<keyword evidence="4" id="KW-1185">Reference proteome</keyword>
<dbReference type="GO" id="GO:0009414">
    <property type="term" value="P:response to water deprivation"/>
    <property type="evidence" value="ECO:0007669"/>
    <property type="project" value="TreeGrafter"/>
</dbReference>
<dbReference type="InterPro" id="IPR000167">
    <property type="entry name" value="Dehydrin"/>
</dbReference>
<dbReference type="GO" id="GO:0005829">
    <property type="term" value="C:cytosol"/>
    <property type="evidence" value="ECO:0007669"/>
    <property type="project" value="TreeGrafter"/>
</dbReference>
<name>A0A2Z7D8E9_9LAMI</name>
<feature type="compositionally biased region" description="Basic and acidic residues" evidence="2">
    <location>
        <begin position="139"/>
        <end position="151"/>
    </location>
</feature>
<dbReference type="GO" id="GO:0009631">
    <property type="term" value="P:cold acclimation"/>
    <property type="evidence" value="ECO:0007669"/>
    <property type="project" value="TreeGrafter"/>
</dbReference>
<proteinExistence type="inferred from homology"/>
<evidence type="ECO:0000313" key="4">
    <source>
        <dbReference type="Proteomes" id="UP000250235"/>
    </source>
</evidence>
<dbReference type="Proteomes" id="UP000250235">
    <property type="component" value="Unassembled WGS sequence"/>
</dbReference>
<accession>A0A2Z7D8E9</accession>
<evidence type="ECO:0000313" key="3">
    <source>
        <dbReference type="EMBL" id="KZV53366.1"/>
    </source>
</evidence>
<dbReference type="PANTHER" id="PTHR33346">
    <property type="entry name" value="DEHYDRIN XERO 2-RELATED"/>
    <property type="match status" value="1"/>
</dbReference>
<organism evidence="3 4">
    <name type="scientific">Dorcoceras hygrometricum</name>
    <dbReference type="NCBI Taxonomy" id="472368"/>
    <lineage>
        <taxon>Eukaryota</taxon>
        <taxon>Viridiplantae</taxon>
        <taxon>Streptophyta</taxon>
        <taxon>Embryophyta</taxon>
        <taxon>Tracheophyta</taxon>
        <taxon>Spermatophyta</taxon>
        <taxon>Magnoliopsida</taxon>
        <taxon>eudicotyledons</taxon>
        <taxon>Gunneridae</taxon>
        <taxon>Pentapetalae</taxon>
        <taxon>asterids</taxon>
        <taxon>lamiids</taxon>
        <taxon>Lamiales</taxon>
        <taxon>Gesneriaceae</taxon>
        <taxon>Didymocarpoideae</taxon>
        <taxon>Trichosporeae</taxon>
        <taxon>Loxocarpinae</taxon>
        <taxon>Dorcoceras</taxon>
    </lineage>
</organism>
<sequence>MADLRDEHGNPIQLSDQYGKPVQLTDEFGNPMHLTGVATTHPAPTAATGFHPQIHEEPEPPPPVQQQEEIQRSSSSSSSSSEDDGQGGRRKKKGLREKIKEKLSVGKHKDKDEAAHSSTPPATTTPESKGATTTLGQTPDHEKKGVIDKIKNMLPGH</sequence>
<dbReference type="GO" id="GO:0009737">
    <property type="term" value="P:response to abscisic acid"/>
    <property type="evidence" value="ECO:0007669"/>
    <property type="project" value="TreeGrafter"/>
</dbReference>
<protein>
    <submittedName>
        <fullName evidence="3">Embryogenic cell protein 40</fullName>
    </submittedName>
</protein>
<evidence type="ECO:0000256" key="2">
    <source>
        <dbReference type="SAM" id="MobiDB-lite"/>
    </source>
</evidence>
<dbReference type="AlphaFoldDB" id="A0A2Z7D8E9"/>
<feature type="compositionally biased region" description="Low complexity" evidence="2">
    <location>
        <begin position="38"/>
        <end position="52"/>
    </location>
</feature>
<feature type="region of interest" description="Disordered" evidence="2">
    <location>
        <begin position="1"/>
        <end position="157"/>
    </location>
</feature>
<evidence type="ECO:0000256" key="1">
    <source>
        <dbReference type="ARBA" id="ARBA00008403"/>
    </source>
</evidence>
<dbReference type="PROSITE" id="PS00315">
    <property type="entry name" value="DEHYDRIN_1"/>
    <property type="match status" value="1"/>
</dbReference>
<dbReference type="Pfam" id="PF00257">
    <property type="entry name" value="Dehydrin"/>
    <property type="match status" value="1"/>
</dbReference>
<dbReference type="OrthoDB" id="685434at2759"/>
<feature type="compositionally biased region" description="Basic and acidic residues" evidence="2">
    <location>
        <begin position="96"/>
        <end position="115"/>
    </location>
</feature>
<dbReference type="EMBL" id="KQ990517">
    <property type="protein sequence ID" value="KZV53366.1"/>
    <property type="molecule type" value="Genomic_DNA"/>
</dbReference>
<feature type="compositionally biased region" description="Low complexity" evidence="2">
    <location>
        <begin position="116"/>
        <end position="128"/>
    </location>
</feature>
<comment type="similarity">
    <text evidence="1">Belongs to the plant dehydrin family.</text>
</comment>
<feature type="compositionally biased region" description="Low complexity" evidence="2">
    <location>
        <begin position="65"/>
        <end position="80"/>
    </location>
</feature>
<dbReference type="InterPro" id="IPR030513">
    <property type="entry name" value="Dehydrin_CS"/>
</dbReference>
<gene>
    <name evidence="3" type="ORF">F511_06508</name>
</gene>
<dbReference type="PANTHER" id="PTHR33346:SF5">
    <property type="entry name" value="DEHYDRIN LEA-RELATED"/>
    <property type="match status" value="1"/>
</dbReference>
<reference evidence="3 4" key="1">
    <citation type="journal article" date="2015" name="Proc. Natl. Acad. Sci. U.S.A.">
        <title>The resurrection genome of Boea hygrometrica: A blueprint for survival of dehydration.</title>
        <authorList>
            <person name="Xiao L."/>
            <person name="Yang G."/>
            <person name="Zhang L."/>
            <person name="Yang X."/>
            <person name="Zhao S."/>
            <person name="Ji Z."/>
            <person name="Zhou Q."/>
            <person name="Hu M."/>
            <person name="Wang Y."/>
            <person name="Chen M."/>
            <person name="Xu Y."/>
            <person name="Jin H."/>
            <person name="Xiao X."/>
            <person name="Hu G."/>
            <person name="Bao F."/>
            <person name="Hu Y."/>
            <person name="Wan P."/>
            <person name="Li L."/>
            <person name="Deng X."/>
            <person name="Kuang T."/>
            <person name="Xiang C."/>
            <person name="Zhu J.K."/>
            <person name="Oliver M.J."/>
            <person name="He Y."/>
        </authorList>
    </citation>
    <scope>NUCLEOTIDE SEQUENCE [LARGE SCALE GENOMIC DNA]</scope>
    <source>
        <strain evidence="4">cv. XS01</strain>
    </source>
</reference>